<organism evidence="2 3">
    <name type="scientific">Actinomadura physcomitrii</name>
    <dbReference type="NCBI Taxonomy" id="2650748"/>
    <lineage>
        <taxon>Bacteria</taxon>
        <taxon>Bacillati</taxon>
        <taxon>Actinomycetota</taxon>
        <taxon>Actinomycetes</taxon>
        <taxon>Streptosporangiales</taxon>
        <taxon>Thermomonosporaceae</taxon>
        <taxon>Actinomadura</taxon>
    </lineage>
</organism>
<gene>
    <name evidence="2" type="ORF">F8568_040410</name>
</gene>
<accession>A0A6I4MV54</accession>
<dbReference type="Proteomes" id="UP000462055">
    <property type="component" value="Unassembled WGS sequence"/>
</dbReference>
<reference evidence="2" key="1">
    <citation type="submission" date="2019-12" db="EMBL/GenBank/DDBJ databases">
        <title>Actinomadura physcomitrii sp. nov., a novel actinomycete isolated from moss [Physcomitrium sphaericum (Ludw) Fuernr].</title>
        <authorList>
            <person name="Zhuang X."/>
        </authorList>
    </citation>
    <scope>NUCLEOTIDE SEQUENCE [LARGE SCALE GENOMIC DNA]</scope>
    <source>
        <strain evidence="2">LD22</strain>
    </source>
</reference>
<dbReference type="InterPro" id="IPR009061">
    <property type="entry name" value="DNA-bd_dom_put_sf"/>
</dbReference>
<dbReference type="GO" id="GO:0003677">
    <property type="term" value="F:DNA binding"/>
    <property type="evidence" value="ECO:0007669"/>
    <property type="project" value="InterPro"/>
</dbReference>
<evidence type="ECO:0000259" key="1">
    <source>
        <dbReference type="Pfam" id="PF12728"/>
    </source>
</evidence>
<proteinExistence type="predicted"/>
<dbReference type="Pfam" id="PF12728">
    <property type="entry name" value="HTH_17"/>
    <property type="match status" value="1"/>
</dbReference>
<sequence length="70" mass="7890">MSDRIEGEEQPPPELLKTSEVARRLGVSHSTVLSWAYRGLLDFARTPGGQLRFYRNQVEALRQSGTDESV</sequence>
<evidence type="ECO:0000313" key="2">
    <source>
        <dbReference type="EMBL" id="MWA06509.1"/>
    </source>
</evidence>
<name>A0A6I4MV54_9ACTN</name>
<dbReference type="AlphaFoldDB" id="A0A6I4MV54"/>
<comment type="caution">
    <text evidence="2">The sequence shown here is derived from an EMBL/GenBank/DDBJ whole genome shotgun (WGS) entry which is preliminary data.</text>
</comment>
<dbReference type="SUPFAM" id="SSF46955">
    <property type="entry name" value="Putative DNA-binding domain"/>
    <property type="match status" value="1"/>
</dbReference>
<dbReference type="EMBL" id="WBMS02000052">
    <property type="protein sequence ID" value="MWA06509.1"/>
    <property type="molecule type" value="Genomic_DNA"/>
</dbReference>
<dbReference type="InterPro" id="IPR041657">
    <property type="entry name" value="HTH_17"/>
</dbReference>
<feature type="domain" description="Helix-turn-helix" evidence="1">
    <location>
        <begin position="15"/>
        <end position="64"/>
    </location>
</feature>
<keyword evidence="3" id="KW-1185">Reference proteome</keyword>
<dbReference type="RefSeq" id="WP_151599092.1">
    <property type="nucleotide sequence ID" value="NZ_WBMS02000052.1"/>
</dbReference>
<evidence type="ECO:0000313" key="3">
    <source>
        <dbReference type="Proteomes" id="UP000462055"/>
    </source>
</evidence>
<dbReference type="InterPro" id="IPR010093">
    <property type="entry name" value="SinI_DNA-bd"/>
</dbReference>
<dbReference type="NCBIfam" id="TIGR01764">
    <property type="entry name" value="excise"/>
    <property type="match status" value="1"/>
</dbReference>
<protein>
    <submittedName>
        <fullName evidence="2">Helix-turn-helix domain-containing protein</fullName>
    </submittedName>
</protein>
<dbReference type="Gene3D" id="1.10.1660.10">
    <property type="match status" value="1"/>
</dbReference>